<name>A0A174HDN4_BACUN</name>
<dbReference type="RefSeq" id="WP_022401778.1">
    <property type="nucleotide sequence ID" value="NZ_CYZF01000006.1"/>
</dbReference>
<sequence length="152" mass="17664">MTKINLGLTSDQEEYVADMMQLIITVCNAYRNRLHETDAIHIVSENYVKSMGSPQVEFRAYMHSQTGILNPVGVVFQFHAPWPQFHAMQSPYEENYAPLFDPDRYSYSHDAVDHTALILKNTFPDMNLWVKALGLDYIDIYNLDRVNNIIKY</sequence>
<gene>
    <name evidence="1" type="ORF">ERS417307_02303</name>
</gene>
<dbReference type="EMBL" id="CYZF01000006">
    <property type="protein sequence ID" value="CUO73003.1"/>
    <property type="molecule type" value="Genomic_DNA"/>
</dbReference>
<protein>
    <submittedName>
        <fullName evidence="1">Uncharacterized protein</fullName>
    </submittedName>
</protein>
<accession>A0A174HDN4</accession>
<dbReference type="AlphaFoldDB" id="A0A174HDN4"/>
<reference evidence="1 2" key="1">
    <citation type="submission" date="2015-09" db="EMBL/GenBank/DDBJ databases">
        <authorList>
            <consortium name="Pathogen Informatics"/>
        </authorList>
    </citation>
    <scope>NUCLEOTIDE SEQUENCE [LARGE SCALE GENOMIC DNA]</scope>
    <source>
        <strain evidence="1 2">2789STDY5608791</strain>
    </source>
</reference>
<proteinExistence type="predicted"/>
<evidence type="ECO:0000313" key="1">
    <source>
        <dbReference type="EMBL" id="CUO73003.1"/>
    </source>
</evidence>
<organism evidence="1 2">
    <name type="scientific">Bacteroides uniformis</name>
    <dbReference type="NCBI Taxonomy" id="820"/>
    <lineage>
        <taxon>Bacteria</taxon>
        <taxon>Pseudomonadati</taxon>
        <taxon>Bacteroidota</taxon>
        <taxon>Bacteroidia</taxon>
        <taxon>Bacteroidales</taxon>
        <taxon>Bacteroidaceae</taxon>
        <taxon>Bacteroides</taxon>
    </lineage>
</organism>
<dbReference type="Proteomes" id="UP000095419">
    <property type="component" value="Unassembled WGS sequence"/>
</dbReference>
<evidence type="ECO:0000313" key="2">
    <source>
        <dbReference type="Proteomes" id="UP000095419"/>
    </source>
</evidence>